<dbReference type="HOGENOM" id="CLU_029024_1_1_9"/>
<keyword evidence="6" id="KW-0812">Transmembrane</keyword>
<dbReference type="Pfam" id="PF16555">
    <property type="entry name" value="GramPos_pilinD1"/>
    <property type="match status" value="1"/>
</dbReference>
<keyword evidence="3 7" id="KW-0732">Signal</keyword>
<dbReference type="Gene3D" id="2.60.40.10">
    <property type="entry name" value="Immunoglobulins"/>
    <property type="match status" value="2"/>
</dbReference>
<dbReference type="InterPro" id="IPR013783">
    <property type="entry name" value="Ig-like_fold"/>
</dbReference>
<dbReference type="PROSITE" id="PS50847">
    <property type="entry name" value="GRAM_POS_ANCHORING"/>
    <property type="match status" value="1"/>
</dbReference>
<dbReference type="InterPro" id="IPR019931">
    <property type="entry name" value="LPXTG_anchor"/>
</dbReference>
<dbReference type="Pfam" id="PF00746">
    <property type="entry name" value="Gram_pos_anchor"/>
    <property type="match status" value="1"/>
</dbReference>
<gene>
    <name evidence="9" type="ORF">UAS_02297</name>
</gene>
<evidence type="ECO:0000256" key="2">
    <source>
        <dbReference type="ARBA" id="ARBA00022525"/>
    </source>
</evidence>
<proteinExistence type="predicted"/>
<dbReference type="SUPFAM" id="SSF49478">
    <property type="entry name" value="Cna protein B-type domain"/>
    <property type="match status" value="1"/>
</dbReference>
<dbReference type="InterPro" id="IPR026466">
    <property type="entry name" value="Fim_isopep_form_D2_dom"/>
</dbReference>
<feature type="region of interest" description="Disordered" evidence="5">
    <location>
        <begin position="445"/>
        <end position="474"/>
    </location>
</feature>
<keyword evidence="10" id="KW-1185">Reference proteome</keyword>
<protein>
    <submittedName>
        <fullName evidence="9">Fimbrial isopeptide formation D2 domain-containing protein</fullName>
    </submittedName>
</protein>
<evidence type="ECO:0000256" key="5">
    <source>
        <dbReference type="SAM" id="MobiDB-lite"/>
    </source>
</evidence>
<feature type="domain" description="Gram-positive cocci surface proteins LPxTG" evidence="8">
    <location>
        <begin position="470"/>
        <end position="508"/>
    </location>
</feature>
<dbReference type="eggNOG" id="COG4932">
    <property type="taxonomic scope" value="Bacteria"/>
</dbReference>
<evidence type="ECO:0000313" key="10">
    <source>
        <dbReference type="Proteomes" id="UP000013777"/>
    </source>
</evidence>
<dbReference type="InterPro" id="IPR048052">
    <property type="entry name" value="FM1-like"/>
</dbReference>
<evidence type="ECO:0000313" key="9">
    <source>
        <dbReference type="EMBL" id="EOH84365.1"/>
    </source>
</evidence>
<accession>R2RLC6</accession>
<dbReference type="OrthoDB" id="3263741at2"/>
<dbReference type="AlphaFoldDB" id="R2RLC6"/>
<keyword evidence="2" id="KW-0964">Secreted</keyword>
<dbReference type="Gene3D" id="2.60.40.740">
    <property type="match status" value="1"/>
</dbReference>
<keyword evidence="1" id="KW-0134">Cell wall</keyword>
<evidence type="ECO:0000256" key="3">
    <source>
        <dbReference type="ARBA" id="ARBA00022729"/>
    </source>
</evidence>
<dbReference type="PATRIC" id="fig|1158606.3.peg.2241"/>
<dbReference type="NCBIfam" id="NF033902">
    <property type="entry name" value="iso_D2_wall_anc"/>
    <property type="match status" value="1"/>
</dbReference>
<evidence type="ECO:0000259" key="8">
    <source>
        <dbReference type="PROSITE" id="PS50847"/>
    </source>
</evidence>
<keyword evidence="4" id="KW-0572">Peptidoglycan-anchor</keyword>
<reference evidence="9 10" key="1">
    <citation type="submission" date="2013-02" db="EMBL/GenBank/DDBJ databases">
        <title>The Genome Sequence of Enterococcus asini ATCC_700915.</title>
        <authorList>
            <consortium name="The Broad Institute Genome Sequencing Platform"/>
            <consortium name="The Broad Institute Genome Sequencing Center for Infectious Disease"/>
            <person name="Earl A.M."/>
            <person name="Gilmore M.S."/>
            <person name="Lebreton F."/>
            <person name="Walker B."/>
            <person name="Young S.K."/>
            <person name="Zeng Q."/>
            <person name="Gargeya S."/>
            <person name="Fitzgerald M."/>
            <person name="Haas B."/>
            <person name="Abouelleil A."/>
            <person name="Alvarado L."/>
            <person name="Arachchi H.M."/>
            <person name="Berlin A.M."/>
            <person name="Chapman S.B."/>
            <person name="Dewar J."/>
            <person name="Goldberg J."/>
            <person name="Griggs A."/>
            <person name="Gujja S."/>
            <person name="Hansen M."/>
            <person name="Howarth C."/>
            <person name="Imamovic A."/>
            <person name="Larimer J."/>
            <person name="McCowan C."/>
            <person name="Murphy C."/>
            <person name="Neiman D."/>
            <person name="Pearson M."/>
            <person name="Priest M."/>
            <person name="Roberts A."/>
            <person name="Saif S."/>
            <person name="Shea T."/>
            <person name="Sisk P."/>
            <person name="Sykes S."/>
            <person name="Wortman J."/>
            <person name="Nusbaum C."/>
            <person name="Birren B."/>
        </authorList>
    </citation>
    <scope>NUCLEOTIDE SEQUENCE [LARGE SCALE GENOMIC DNA]</scope>
    <source>
        <strain evidence="9 10">ATCC 700915</strain>
    </source>
</reference>
<dbReference type="InterPro" id="IPR041033">
    <property type="entry name" value="SpaA_PFL_dom_1"/>
</dbReference>
<dbReference type="NCBIfam" id="TIGR04226">
    <property type="entry name" value="RrgB_K2N_iso_D2"/>
    <property type="match status" value="1"/>
</dbReference>
<dbReference type="Proteomes" id="UP000013777">
    <property type="component" value="Unassembled WGS sequence"/>
</dbReference>
<evidence type="ECO:0000256" key="7">
    <source>
        <dbReference type="SAM" id="SignalP"/>
    </source>
</evidence>
<dbReference type="NCBIfam" id="TIGR01167">
    <property type="entry name" value="LPXTG_anchor"/>
    <property type="match status" value="1"/>
</dbReference>
<dbReference type="InterPro" id="IPR032364">
    <property type="entry name" value="GramPos_pilinD1_N"/>
</dbReference>
<keyword evidence="6" id="KW-0472">Membrane</keyword>
<name>R2RLC6_9ENTE</name>
<feature type="transmembrane region" description="Helical" evidence="6">
    <location>
        <begin position="480"/>
        <end position="497"/>
    </location>
</feature>
<dbReference type="GeneID" id="78364340"/>
<evidence type="ECO:0000256" key="4">
    <source>
        <dbReference type="ARBA" id="ARBA00023088"/>
    </source>
</evidence>
<sequence length="508" mass="55889">MKKMFKYLSLLLLLLPIFSMNGNRVNGAELESNDVNIILHKIAFPNGELPEEIANTGNLAGEHQDLLQEYRGLNGVTFEVYDMTEKFYEMRSGGSTIEAAQLALSQLADDDLGVALATQITATDVNGDKGVASFTLPATDDLGRDKVYLFHESQAPEVIETKAKNMMVVLPVYTEGEELLSTIHLFPKNEEKVHEEPPFEKIVVDQAGSYQFGDILTYEISTKVPVDIEKYQKFEVSDEADSGLAYQMGTLQVTIAGESAAPLYELVETESGFTVKFMDFEALNEHIGEDIVFQYQTQLVETKTETNAFKNHAWLVTDFEEKTREVEVKTGGKRFVKVDLTDDAILLSGAKFQIRNGNKQYLSKTAVGYAWVDDAKAENLVVVESGDKGQFEINGLTFGEYTLEETVAPTGYELSTTPVSFTVSDGSYTAGDTGVLKVVNLKTPGKPVLPDTSGPETTTPSTTETPRKALPKTGETKNSSFIWLGAILIAGVAIALWQKNKKNGSERE</sequence>
<feature type="signal peptide" evidence="7">
    <location>
        <begin position="1"/>
        <end position="21"/>
    </location>
</feature>
<dbReference type="RefSeq" id="WP_010754906.1">
    <property type="nucleotide sequence ID" value="NZ_ASVU01000001.1"/>
</dbReference>
<organism evidence="9 10">
    <name type="scientific">Enterococcus asini ATCC 700915</name>
    <dbReference type="NCBI Taxonomy" id="1158606"/>
    <lineage>
        <taxon>Bacteria</taxon>
        <taxon>Bacillati</taxon>
        <taxon>Bacillota</taxon>
        <taxon>Bacilli</taxon>
        <taxon>Lactobacillales</taxon>
        <taxon>Enterococcaceae</taxon>
        <taxon>Enterococcus</taxon>
    </lineage>
</organism>
<feature type="compositionally biased region" description="Low complexity" evidence="5">
    <location>
        <begin position="452"/>
        <end position="464"/>
    </location>
</feature>
<feature type="chain" id="PRO_5038506856" evidence="7">
    <location>
        <begin position="22"/>
        <end position="508"/>
    </location>
</feature>
<evidence type="ECO:0000256" key="1">
    <source>
        <dbReference type="ARBA" id="ARBA00022512"/>
    </source>
</evidence>
<keyword evidence="6" id="KW-1133">Transmembrane helix</keyword>
<dbReference type="Pfam" id="PF17802">
    <property type="entry name" value="SpaA"/>
    <property type="match status" value="1"/>
</dbReference>
<comment type="caution">
    <text evidence="9">The sequence shown here is derived from an EMBL/GenBank/DDBJ whole genome shotgun (WGS) entry which is preliminary data.</text>
</comment>
<evidence type="ECO:0000256" key="6">
    <source>
        <dbReference type="SAM" id="Phobius"/>
    </source>
</evidence>
<dbReference type="STRING" id="57732.RU94_GL000417"/>
<dbReference type="EMBL" id="AJAP01000025">
    <property type="protein sequence ID" value="EOH84365.1"/>
    <property type="molecule type" value="Genomic_DNA"/>
</dbReference>